<dbReference type="InterPro" id="IPR025996">
    <property type="entry name" value="MT1864/Rv1816-like_C"/>
</dbReference>
<dbReference type="Proteomes" id="UP000647587">
    <property type="component" value="Unassembled WGS sequence"/>
</dbReference>
<dbReference type="SUPFAM" id="SSF48498">
    <property type="entry name" value="Tetracyclin repressor-like, C-terminal domain"/>
    <property type="match status" value="1"/>
</dbReference>
<evidence type="ECO:0000313" key="6">
    <source>
        <dbReference type="EMBL" id="GGK20735.1"/>
    </source>
</evidence>
<dbReference type="PRINTS" id="PR00455">
    <property type="entry name" value="HTHTETR"/>
</dbReference>
<comment type="caution">
    <text evidence="6">The sequence shown here is derived from an EMBL/GenBank/DDBJ whole genome shotgun (WGS) entry which is preliminary data.</text>
</comment>
<dbReference type="Gene3D" id="1.10.357.10">
    <property type="entry name" value="Tetracycline Repressor, domain 2"/>
    <property type="match status" value="1"/>
</dbReference>
<sequence>MFTVPFPARLSASSIIDAAWILLQEGGQDALNMRALAAALGVRPASLYRHFENREALVRALAERGVLELQDGIARATQGKGPRDALWAAASTYLNYARNHPHAYALMLFGDDSAQTSAQGQSAAKALWNTLLKLVGDLSGDPDDTDQAVAFWTFLHGAAMLDRQGLYGASGPRGGLDVGLTALLNHMETAGGSGDPSS</sequence>
<dbReference type="InterPro" id="IPR036271">
    <property type="entry name" value="Tet_transcr_reg_TetR-rel_C_sf"/>
</dbReference>
<reference evidence="7" key="1">
    <citation type="journal article" date="2019" name="Int. J. Syst. Evol. Microbiol.">
        <title>The Global Catalogue of Microorganisms (GCM) 10K type strain sequencing project: providing services to taxonomists for standard genome sequencing and annotation.</title>
        <authorList>
            <consortium name="The Broad Institute Genomics Platform"/>
            <consortium name="The Broad Institute Genome Sequencing Center for Infectious Disease"/>
            <person name="Wu L."/>
            <person name="Ma J."/>
        </authorList>
    </citation>
    <scope>NUCLEOTIDE SEQUENCE [LARGE SCALE GENOMIC DNA]</scope>
    <source>
        <strain evidence="7">JCM 30331</strain>
    </source>
</reference>
<organism evidence="6 7">
    <name type="scientific">Deinococcus malanensis</name>
    <dbReference type="NCBI Taxonomy" id="1706855"/>
    <lineage>
        <taxon>Bacteria</taxon>
        <taxon>Thermotogati</taxon>
        <taxon>Deinococcota</taxon>
        <taxon>Deinococci</taxon>
        <taxon>Deinococcales</taxon>
        <taxon>Deinococcaceae</taxon>
        <taxon>Deinococcus</taxon>
    </lineage>
</organism>
<dbReference type="PANTHER" id="PTHR30055:SF239">
    <property type="entry name" value="TRANSCRIPTIONAL REGULATORY PROTEIN"/>
    <property type="match status" value="1"/>
</dbReference>
<proteinExistence type="predicted"/>
<evidence type="ECO:0000256" key="4">
    <source>
        <dbReference type="PROSITE-ProRule" id="PRU00335"/>
    </source>
</evidence>
<dbReference type="PROSITE" id="PS50977">
    <property type="entry name" value="HTH_TETR_2"/>
    <property type="match status" value="1"/>
</dbReference>
<evidence type="ECO:0000256" key="1">
    <source>
        <dbReference type="ARBA" id="ARBA00023015"/>
    </source>
</evidence>
<dbReference type="Gene3D" id="1.10.10.60">
    <property type="entry name" value="Homeodomain-like"/>
    <property type="match status" value="1"/>
</dbReference>
<dbReference type="Pfam" id="PF00440">
    <property type="entry name" value="TetR_N"/>
    <property type="match status" value="1"/>
</dbReference>
<keyword evidence="3" id="KW-0804">Transcription</keyword>
<dbReference type="PANTHER" id="PTHR30055">
    <property type="entry name" value="HTH-TYPE TRANSCRIPTIONAL REGULATOR RUTR"/>
    <property type="match status" value="1"/>
</dbReference>
<protein>
    <submittedName>
        <fullName evidence="6">TetR family transcriptional regulator</fullName>
    </submittedName>
</protein>
<name>A0ABQ2ETZ6_9DEIO</name>
<evidence type="ECO:0000256" key="2">
    <source>
        <dbReference type="ARBA" id="ARBA00023125"/>
    </source>
</evidence>
<gene>
    <name evidence="6" type="ORF">GCM10008955_12660</name>
</gene>
<dbReference type="InterPro" id="IPR009057">
    <property type="entry name" value="Homeodomain-like_sf"/>
</dbReference>
<evidence type="ECO:0000259" key="5">
    <source>
        <dbReference type="PROSITE" id="PS50977"/>
    </source>
</evidence>
<evidence type="ECO:0000256" key="3">
    <source>
        <dbReference type="ARBA" id="ARBA00023163"/>
    </source>
</evidence>
<feature type="domain" description="HTH tetR-type" evidence="5">
    <location>
        <begin position="9"/>
        <end position="69"/>
    </location>
</feature>
<keyword evidence="2 4" id="KW-0238">DNA-binding</keyword>
<dbReference type="SUPFAM" id="SSF46689">
    <property type="entry name" value="Homeodomain-like"/>
    <property type="match status" value="1"/>
</dbReference>
<keyword evidence="7" id="KW-1185">Reference proteome</keyword>
<keyword evidence="1" id="KW-0805">Transcription regulation</keyword>
<dbReference type="Pfam" id="PF13305">
    <property type="entry name" value="TetR_C_33"/>
    <property type="match status" value="1"/>
</dbReference>
<dbReference type="EMBL" id="BMPP01000004">
    <property type="protein sequence ID" value="GGK20735.1"/>
    <property type="molecule type" value="Genomic_DNA"/>
</dbReference>
<dbReference type="InterPro" id="IPR050109">
    <property type="entry name" value="HTH-type_TetR-like_transc_reg"/>
</dbReference>
<feature type="DNA-binding region" description="H-T-H motif" evidence="4">
    <location>
        <begin position="32"/>
        <end position="51"/>
    </location>
</feature>
<dbReference type="InterPro" id="IPR001647">
    <property type="entry name" value="HTH_TetR"/>
</dbReference>
<accession>A0ABQ2ETZ6</accession>
<evidence type="ECO:0000313" key="7">
    <source>
        <dbReference type="Proteomes" id="UP000647587"/>
    </source>
</evidence>